<keyword evidence="2" id="KW-0012">Acyltransferase</keyword>
<evidence type="ECO:0000313" key="4">
    <source>
        <dbReference type="EMBL" id="SNS18947.1"/>
    </source>
</evidence>
<dbReference type="CDD" id="cd04301">
    <property type="entry name" value="NAT_SF"/>
    <property type="match status" value="1"/>
</dbReference>
<dbReference type="Gene3D" id="3.40.630.30">
    <property type="match status" value="1"/>
</dbReference>
<evidence type="ECO:0000256" key="1">
    <source>
        <dbReference type="ARBA" id="ARBA00022679"/>
    </source>
</evidence>
<dbReference type="GO" id="GO:0016747">
    <property type="term" value="F:acyltransferase activity, transferring groups other than amino-acyl groups"/>
    <property type="evidence" value="ECO:0007669"/>
    <property type="project" value="InterPro"/>
</dbReference>
<evidence type="ECO:0000259" key="3">
    <source>
        <dbReference type="PROSITE" id="PS51186"/>
    </source>
</evidence>
<organism evidence="4 5">
    <name type="scientific">Actinacidiphila glaucinigra</name>
    <dbReference type="NCBI Taxonomy" id="235986"/>
    <lineage>
        <taxon>Bacteria</taxon>
        <taxon>Bacillati</taxon>
        <taxon>Actinomycetota</taxon>
        <taxon>Actinomycetes</taxon>
        <taxon>Kitasatosporales</taxon>
        <taxon>Streptomycetaceae</taxon>
        <taxon>Actinacidiphila</taxon>
    </lineage>
</organism>
<accession>A0A239CFH5</accession>
<keyword evidence="5" id="KW-1185">Reference proteome</keyword>
<sequence length="182" mass="19477">MRPARFGDLAAIVDVHTQARAAYYQAGGLPGSEIDSPDGWARRRATWAHAIQSSATTVLCAVEDTEVVGVVAMGPPKEGAEAAPSCGELHRIHVRPDRWGRGVGGLLHAEFVSFLQESSLETGLLDAWERNSRALAFYTRHGWVPQGGRRPGPGGVDFLRLRLDLRGRVAATAASGSTVPLD</sequence>
<keyword evidence="1 4" id="KW-0808">Transferase</keyword>
<proteinExistence type="predicted"/>
<dbReference type="Proteomes" id="UP000198280">
    <property type="component" value="Unassembled WGS sequence"/>
</dbReference>
<protein>
    <submittedName>
        <fullName evidence="4">Acetyltransferase (GNAT) family protein</fullName>
    </submittedName>
</protein>
<evidence type="ECO:0000313" key="5">
    <source>
        <dbReference type="Proteomes" id="UP000198280"/>
    </source>
</evidence>
<dbReference type="OrthoDB" id="5243635at2"/>
<dbReference type="InterPro" id="IPR016181">
    <property type="entry name" value="Acyl_CoA_acyltransferase"/>
</dbReference>
<dbReference type="AlphaFoldDB" id="A0A239CFH5"/>
<name>A0A239CFH5_9ACTN</name>
<dbReference type="SUPFAM" id="SSF55729">
    <property type="entry name" value="Acyl-CoA N-acyltransferases (Nat)"/>
    <property type="match status" value="1"/>
</dbReference>
<dbReference type="InterPro" id="IPR000182">
    <property type="entry name" value="GNAT_dom"/>
</dbReference>
<feature type="domain" description="N-acetyltransferase" evidence="3">
    <location>
        <begin position="1"/>
        <end position="166"/>
    </location>
</feature>
<dbReference type="InterPro" id="IPR050832">
    <property type="entry name" value="Bact_Acetyltransf"/>
</dbReference>
<dbReference type="PROSITE" id="PS51186">
    <property type="entry name" value="GNAT"/>
    <property type="match status" value="1"/>
</dbReference>
<dbReference type="Pfam" id="PF00583">
    <property type="entry name" value="Acetyltransf_1"/>
    <property type="match status" value="1"/>
</dbReference>
<evidence type="ECO:0000256" key="2">
    <source>
        <dbReference type="ARBA" id="ARBA00023315"/>
    </source>
</evidence>
<gene>
    <name evidence="4" type="ORF">SAMN05216252_1044</name>
</gene>
<dbReference type="EMBL" id="FZOF01000004">
    <property type="protein sequence ID" value="SNS18947.1"/>
    <property type="molecule type" value="Genomic_DNA"/>
</dbReference>
<dbReference type="PANTHER" id="PTHR43877">
    <property type="entry name" value="AMINOALKYLPHOSPHONATE N-ACETYLTRANSFERASE-RELATED-RELATED"/>
    <property type="match status" value="1"/>
</dbReference>
<reference evidence="4 5" key="1">
    <citation type="submission" date="2017-06" db="EMBL/GenBank/DDBJ databases">
        <authorList>
            <person name="Kim H.J."/>
            <person name="Triplett B.A."/>
        </authorList>
    </citation>
    <scope>NUCLEOTIDE SEQUENCE [LARGE SCALE GENOMIC DNA]</scope>
    <source>
        <strain evidence="4 5">CGMCC 4.1858</strain>
    </source>
</reference>